<name>A0A937DGY7_9BACT</name>
<dbReference type="RefSeq" id="WP_201919791.1">
    <property type="nucleotide sequence ID" value="NZ_JAERQG010000002.1"/>
</dbReference>
<dbReference type="InterPro" id="IPR013211">
    <property type="entry name" value="LVIVD"/>
</dbReference>
<evidence type="ECO:0000256" key="1">
    <source>
        <dbReference type="SAM" id="SignalP"/>
    </source>
</evidence>
<dbReference type="Proteomes" id="UP000642920">
    <property type="component" value="Unassembled WGS sequence"/>
</dbReference>
<proteinExistence type="predicted"/>
<feature type="chain" id="PRO_5038080694" description="LVIVD repeat-containing protein" evidence="1">
    <location>
        <begin position="26"/>
        <end position="185"/>
    </location>
</feature>
<sequence>MKKLNRSRHLFSHYFALAAIFLLFACDDWNNVPDFDVEETTGYRPVYATEAEAEVKTLPAQEVENAGKIYVIGDYLLIVEQLRGVHIFDNSDPSNPDNIGFLQIAGNGDVAVRDNLLYADQGANLLAIDISDLNNIKVASTIKDVFPFGSKYPPSEGSYFECPDPSKGLVVGWELTTLQNPKCYR</sequence>
<protein>
    <recommendedName>
        <fullName evidence="4">LVIVD repeat-containing protein</fullName>
    </recommendedName>
</protein>
<evidence type="ECO:0008006" key="4">
    <source>
        <dbReference type="Google" id="ProtNLM"/>
    </source>
</evidence>
<keyword evidence="1" id="KW-0732">Signal</keyword>
<comment type="caution">
    <text evidence="2">The sequence shown here is derived from an EMBL/GenBank/DDBJ whole genome shotgun (WGS) entry which is preliminary data.</text>
</comment>
<keyword evidence="3" id="KW-1185">Reference proteome</keyword>
<dbReference type="EMBL" id="JAERQG010000002">
    <property type="protein sequence ID" value="MBL0765303.1"/>
    <property type="molecule type" value="Genomic_DNA"/>
</dbReference>
<organism evidence="2 3">
    <name type="scientific">Marivirga atlantica</name>
    <dbReference type="NCBI Taxonomy" id="1548457"/>
    <lineage>
        <taxon>Bacteria</taxon>
        <taxon>Pseudomonadati</taxon>
        <taxon>Bacteroidota</taxon>
        <taxon>Cytophagia</taxon>
        <taxon>Cytophagales</taxon>
        <taxon>Marivirgaceae</taxon>
        <taxon>Marivirga</taxon>
    </lineage>
</organism>
<evidence type="ECO:0000313" key="2">
    <source>
        <dbReference type="EMBL" id="MBL0765303.1"/>
    </source>
</evidence>
<feature type="signal peptide" evidence="1">
    <location>
        <begin position="1"/>
        <end position="25"/>
    </location>
</feature>
<evidence type="ECO:0000313" key="3">
    <source>
        <dbReference type="Proteomes" id="UP000642920"/>
    </source>
</evidence>
<dbReference type="AlphaFoldDB" id="A0A937DGY7"/>
<reference evidence="2" key="1">
    <citation type="submission" date="2021-01" db="EMBL/GenBank/DDBJ databases">
        <title>Marivirga sp. nov., isolated from intertidal surface sediments.</title>
        <authorList>
            <person name="Zhang M."/>
        </authorList>
    </citation>
    <scope>NUCLEOTIDE SEQUENCE</scope>
    <source>
        <strain evidence="2">SM1354</strain>
    </source>
</reference>
<accession>A0A937DGY7</accession>
<dbReference type="PROSITE" id="PS51257">
    <property type="entry name" value="PROKAR_LIPOPROTEIN"/>
    <property type="match status" value="1"/>
</dbReference>
<dbReference type="Pfam" id="PF08309">
    <property type="entry name" value="LVIVD"/>
    <property type="match status" value="2"/>
</dbReference>
<gene>
    <name evidence="2" type="ORF">JKP34_08590</name>
</gene>